<organism evidence="2 3">
    <name type="scientific">Pseudoglutamicibacter cumminsii</name>
    <dbReference type="NCBI Taxonomy" id="156979"/>
    <lineage>
        <taxon>Bacteria</taxon>
        <taxon>Bacillati</taxon>
        <taxon>Actinomycetota</taxon>
        <taxon>Actinomycetes</taxon>
        <taxon>Micrococcales</taxon>
        <taxon>Micrococcaceae</taxon>
        <taxon>Pseudoglutamicibacter</taxon>
    </lineage>
</organism>
<dbReference type="Gene3D" id="1.10.10.10">
    <property type="entry name" value="Winged helix-like DNA-binding domain superfamily/Winged helix DNA-binding domain"/>
    <property type="match status" value="1"/>
</dbReference>
<comment type="caution">
    <text evidence="2">The sequence shown here is derived from an EMBL/GenBank/DDBJ whole genome shotgun (WGS) entry which is preliminary data.</text>
</comment>
<feature type="domain" description="Helix-turn-helix" evidence="1">
    <location>
        <begin position="1"/>
        <end position="46"/>
    </location>
</feature>
<dbReference type="EMBL" id="QFWG01000012">
    <property type="protein sequence ID" value="PWI27272.1"/>
    <property type="molecule type" value="Genomic_DNA"/>
</dbReference>
<evidence type="ECO:0000259" key="1">
    <source>
        <dbReference type="Pfam" id="PF12728"/>
    </source>
</evidence>
<name>A0ABX5L6K9_9MICC</name>
<dbReference type="InterPro" id="IPR009061">
    <property type="entry name" value="DNA-bd_dom_put_sf"/>
</dbReference>
<evidence type="ECO:0000313" key="2">
    <source>
        <dbReference type="EMBL" id="PWI27272.1"/>
    </source>
</evidence>
<dbReference type="InterPro" id="IPR041657">
    <property type="entry name" value="HTH_17"/>
</dbReference>
<protein>
    <recommendedName>
        <fullName evidence="1">Helix-turn-helix domain-containing protein</fullName>
    </recommendedName>
</protein>
<reference evidence="2 3" key="1">
    <citation type="submission" date="2018-05" db="EMBL/GenBank/DDBJ databases">
        <title>Draft Genome Sequence of Arthrobacter cumminsii IME1328, Isolated from a Patient Who Suffered from Foot Ulcers in China.</title>
        <authorList>
            <person name="Li M."/>
            <person name="Jiang Z."/>
            <person name="Sun Q."/>
            <person name="Tong Y."/>
        </authorList>
    </citation>
    <scope>NUCLEOTIDE SEQUENCE [LARGE SCALE GENOMIC DNA]</scope>
    <source>
        <strain evidence="2 3">IME1328</strain>
    </source>
</reference>
<gene>
    <name evidence="2" type="ORF">CAY35_08500</name>
</gene>
<proteinExistence type="predicted"/>
<dbReference type="Proteomes" id="UP000245514">
    <property type="component" value="Unassembled WGS sequence"/>
</dbReference>
<dbReference type="SUPFAM" id="SSF46955">
    <property type="entry name" value="Putative DNA-binding domain"/>
    <property type="match status" value="1"/>
</dbReference>
<evidence type="ECO:0000313" key="3">
    <source>
        <dbReference type="Proteomes" id="UP000245514"/>
    </source>
</evidence>
<dbReference type="InterPro" id="IPR036388">
    <property type="entry name" value="WH-like_DNA-bd_sf"/>
</dbReference>
<accession>A0ABX5L6K9</accession>
<keyword evidence="3" id="KW-1185">Reference proteome</keyword>
<dbReference type="Pfam" id="PF12728">
    <property type="entry name" value="HTH_17"/>
    <property type="match status" value="1"/>
</dbReference>
<sequence>MLGVSPRTLANWRTQGIGPAFVRVGQVHSRTLYRLDDLHAWLDANRVETADSKAVAR</sequence>